<dbReference type="Proteomes" id="UP000094329">
    <property type="component" value="Unassembled WGS sequence"/>
</dbReference>
<name>A0ABX3A5Q6_9GAMM</name>
<keyword evidence="2" id="KW-1185">Reference proteome</keyword>
<evidence type="ECO:0000313" key="2">
    <source>
        <dbReference type="Proteomes" id="UP000094329"/>
    </source>
</evidence>
<protein>
    <submittedName>
        <fullName evidence="1">Uncharacterized protein</fullName>
    </submittedName>
</protein>
<gene>
    <name evidence="1" type="ORF">BGC07_14485</name>
</gene>
<proteinExistence type="predicted"/>
<evidence type="ECO:0000313" key="1">
    <source>
        <dbReference type="EMBL" id="ODN43875.1"/>
    </source>
</evidence>
<dbReference type="RefSeq" id="WP_069313671.1">
    <property type="nucleotide sequence ID" value="NZ_MDTU01000001.1"/>
</dbReference>
<sequence>MNFRHWKLKGCPDIKNPIILGIKPPDNISNVQKLESFHPKGYLVHQHIISIKHKILESFNMIEDQNLKIASKKSS</sequence>
<dbReference type="EMBL" id="MDTU01000001">
    <property type="protein sequence ID" value="ODN43875.1"/>
    <property type="molecule type" value="Genomic_DNA"/>
</dbReference>
<comment type="caution">
    <text evidence="1">The sequence shown here is derived from an EMBL/GenBank/DDBJ whole genome shotgun (WGS) entry which is preliminary data.</text>
</comment>
<organism evidence="1 2">
    <name type="scientific">Piscirickettsia litoralis</name>
    <dbReference type="NCBI Taxonomy" id="1891921"/>
    <lineage>
        <taxon>Bacteria</taxon>
        <taxon>Pseudomonadati</taxon>
        <taxon>Pseudomonadota</taxon>
        <taxon>Gammaproteobacteria</taxon>
        <taxon>Thiotrichales</taxon>
        <taxon>Piscirickettsiaceae</taxon>
        <taxon>Piscirickettsia</taxon>
    </lineage>
</organism>
<reference evidence="1 2" key="1">
    <citation type="submission" date="2016-08" db="EMBL/GenBank/DDBJ databases">
        <title>Draft genome sequence of Candidatus Piscirickettsia litoralis, from seawater.</title>
        <authorList>
            <person name="Wan X."/>
            <person name="Lee A.J."/>
            <person name="Hou S."/>
            <person name="Donachie S.P."/>
        </authorList>
    </citation>
    <scope>NUCLEOTIDE SEQUENCE [LARGE SCALE GENOMIC DNA]</scope>
    <source>
        <strain evidence="1 2">Y2</strain>
    </source>
</reference>
<accession>A0ABX3A5Q6</accession>